<evidence type="ECO:0000313" key="4">
    <source>
        <dbReference type="RefSeq" id="XP_025412767.1"/>
    </source>
</evidence>
<dbReference type="SMART" id="SM00439">
    <property type="entry name" value="BAH"/>
    <property type="match status" value="1"/>
</dbReference>
<dbReference type="PANTHER" id="PTHR12505">
    <property type="entry name" value="PHD FINGER TRANSCRIPTION FACTOR"/>
    <property type="match status" value="1"/>
</dbReference>
<dbReference type="RefSeq" id="XP_025412767.1">
    <property type="nucleotide sequence ID" value="XM_025556982.1"/>
</dbReference>
<evidence type="ECO:0000259" key="2">
    <source>
        <dbReference type="PROSITE" id="PS51038"/>
    </source>
</evidence>
<feature type="region of interest" description="Disordered" evidence="1">
    <location>
        <begin position="644"/>
        <end position="673"/>
    </location>
</feature>
<feature type="compositionally biased region" description="Low complexity" evidence="1">
    <location>
        <begin position="137"/>
        <end position="146"/>
    </location>
</feature>
<gene>
    <name evidence="4" type="primary">LOC112685181</name>
</gene>
<feature type="compositionally biased region" description="Polar residues" evidence="1">
    <location>
        <begin position="788"/>
        <end position="803"/>
    </location>
</feature>
<feature type="compositionally biased region" description="Basic residues" evidence="1">
    <location>
        <begin position="1245"/>
        <end position="1262"/>
    </location>
</feature>
<sequence length="1483" mass="164048">MAFFFCASPANATDQLMTHSAFKIRTGQVGTPIIQSGGSVQSDPNHRNNIVGGSNDNGITAAAATGFEMYSFFASTATAAVSSGTGTTISVAPSCGGGGGGGGGGGASLPPPPPPSPHTAGAQAHFTGIQPAAAVTHQQQQQQQQQQHHHHHHQLNLHHHQQQQQQQQQQQSVSAAINCSVVRAIAAAASSPSTIAAVSTAQQTVVAATSNIGKMKEMPKLVKLAPHRSVDGSSLQQETKKRKRPIGKSHALITSKPLTIVAPTPIITTRNEDSGGAAKYTFTSQNNPGLVLKKKDSTVQCSQTTATKTGVSGNIPVGIAVARQRYTQSTSSTEIQRQRETTTTTVSMPEIIHQTPMQTMMLSYNDCSMTTGSTAGINRWPASGGCNIPQNTIGSQWSFQNTTLRAPALEQQPMQQQPVGYQLVQDQSGQFFLLPQNSITGLMTMPFDYCKSDTQNHQSNQGYTLIQQPPQQMATISPIINHHPQYTSIASSGSYLIQQVNSSNPPALINTHHQLTDSTTHQQPLLQLASPENQMIIFNQQQSAIVAQPLISHLQPSHPGLTIATQMQSGCQNHINDNIQTVSESVTVQTKLVQQSITEKSTISSHTEENVSISLDYCNTTVSKPEKDLKPDYCAPEPALETEAIVSHDASNQTDLQTEDETYHSMTEENKETDFTESVQDCMADGQPSTDGATQSVVLSIAENSATPDITGLELLLNSIEQFEKRNSSRQQDNSYQDIVMHKEESINTHMVDTNANTIEESEEKGVNKIDLLLLAEQFLETEKSSENSELSNVDNSFSNNHNPSEELQNHQFPPSTKPLEVTNTNDVARKVYTKKKLLLTKNENNILTKEKLQIYSKLDKTQQLTDYSDGKVLKRKISDSSSSSSGQVKRGPGRPKKVLKVVDSDNINSNNWHGIKEKRMKLECSTIMKHKTSNSSSSDLSPPVLEPWSPFSPRKVSTHTPPTLSPVSSMTKLSEVQKSSDDEKLPEKKIAKKRSTTSSTITSDDEFRSPLKKRKVGRPRKQLNLFDENKKKNFPQNHKKEKQAPSSSGFISSVGAIKVNKIETSSSGQYKIKPKLKAEVKMKHWDVEDEDDEIRDEDDILASPKYVCKKRQIADALHRMSSFSDNKPAVIPKKRKFSNVSLDSVDSLLDDEVLFTRRDKFPVRLLPMNRSQTSESEISLEQTTEERDSSSTTVELVEQQCTPVSPSRPSVELITTCDNDHERKRLKKKRKHRKHKHGHDELRTKHKHKHHKKHHKKHKKRKDSEPELSVSEPPTLSPQTPAEEVRIDDDDDDKSRENDSSEVDSSDVPAFLSDQQIWKWSGDSYKRPGRGGNKKTFYKSISRGDETISIGDCAVFLSSGRPDRPFIGKVDCMWETNMEKMQVKVFWFYHPEETASGFTGDLPYPGALFKSPHNDINDVQSIMNGCQVVSFEEFKTVVEKDPERLDAIYDNNDLFYLAGDYEPVMKMITFCDGVTATSSDKI</sequence>
<feature type="region of interest" description="Disordered" evidence="1">
    <location>
        <begin position="952"/>
        <end position="1050"/>
    </location>
</feature>
<dbReference type="OrthoDB" id="6426227at2759"/>
<feature type="compositionally biased region" description="Basic and acidic residues" evidence="1">
    <location>
        <begin position="979"/>
        <end position="990"/>
    </location>
</feature>
<feature type="compositionally biased region" description="Basic residues" evidence="1">
    <location>
        <begin position="1011"/>
        <end position="1022"/>
    </location>
</feature>
<feature type="compositionally biased region" description="Gly residues" evidence="1">
    <location>
        <begin position="97"/>
        <end position="107"/>
    </location>
</feature>
<dbReference type="Gene3D" id="2.30.30.490">
    <property type="match status" value="1"/>
</dbReference>
<feature type="region of interest" description="Disordered" evidence="1">
    <location>
        <begin position="227"/>
        <end position="246"/>
    </location>
</feature>
<dbReference type="GeneID" id="112685181"/>
<feature type="compositionally biased region" description="Polar residues" evidence="1">
    <location>
        <begin position="1170"/>
        <end position="1183"/>
    </location>
</feature>
<dbReference type="PROSITE" id="PS51038">
    <property type="entry name" value="BAH"/>
    <property type="match status" value="1"/>
</dbReference>
<accession>A0A8B8FPX2</accession>
<feature type="compositionally biased region" description="Basic residues" evidence="1">
    <location>
        <begin position="1225"/>
        <end position="1238"/>
    </location>
</feature>
<feature type="region of interest" description="Disordered" evidence="1">
    <location>
        <begin position="97"/>
        <end position="169"/>
    </location>
</feature>
<feature type="domain" description="BAH" evidence="2">
    <location>
        <begin position="1347"/>
        <end position="1473"/>
    </location>
</feature>
<feature type="compositionally biased region" description="Polar residues" evidence="1">
    <location>
        <begin position="959"/>
        <end position="978"/>
    </location>
</feature>
<feature type="compositionally biased region" description="Polar residues" evidence="1">
    <location>
        <begin position="1191"/>
        <end position="1209"/>
    </location>
</feature>
<keyword evidence="3" id="KW-1185">Reference proteome</keyword>
<dbReference type="PANTHER" id="PTHR12505:SF24">
    <property type="entry name" value="PROTEIN WINGED EYE"/>
    <property type="match status" value="1"/>
</dbReference>
<proteinExistence type="predicted"/>
<dbReference type="Proteomes" id="UP000694846">
    <property type="component" value="Unplaced"/>
</dbReference>
<name>A0A8B8FPX2_9HEMI</name>
<evidence type="ECO:0000313" key="3">
    <source>
        <dbReference type="Proteomes" id="UP000694846"/>
    </source>
</evidence>
<feature type="region of interest" description="Disordered" evidence="1">
    <location>
        <begin position="874"/>
        <end position="897"/>
    </location>
</feature>
<feature type="compositionally biased region" description="Basic residues" evidence="1">
    <location>
        <begin position="147"/>
        <end position="161"/>
    </location>
</feature>
<feature type="compositionally biased region" description="Basic and acidic residues" evidence="1">
    <location>
        <begin position="661"/>
        <end position="673"/>
    </location>
</feature>
<dbReference type="InterPro" id="IPR001025">
    <property type="entry name" value="BAH_dom"/>
</dbReference>
<dbReference type="InterPro" id="IPR052429">
    <property type="entry name" value="BAH_domain_protein"/>
</dbReference>
<dbReference type="Pfam" id="PF01426">
    <property type="entry name" value="BAH"/>
    <property type="match status" value="1"/>
</dbReference>
<feature type="region of interest" description="Disordered" evidence="1">
    <location>
        <begin position="786"/>
        <end position="822"/>
    </location>
</feature>
<dbReference type="CTD" id="42687"/>
<reference evidence="4" key="1">
    <citation type="submission" date="2025-08" db="UniProtKB">
        <authorList>
            <consortium name="RefSeq"/>
        </authorList>
    </citation>
    <scope>IDENTIFICATION</scope>
    <source>
        <tissue evidence="4">Whole body</tissue>
    </source>
</reference>
<dbReference type="GO" id="GO:0003682">
    <property type="term" value="F:chromatin binding"/>
    <property type="evidence" value="ECO:0007669"/>
    <property type="project" value="InterPro"/>
</dbReference>
<protein>
    <submittedName>
        <fullName evidence="4">Uncharacterized protein LOC112685181 isoform X1</fullName>
    </submittedName>
</protein>
<evidence type="ECO:0000256" key="1">
    <source>
        <dbReference type="SAM" id="MobiDB-lite"/>
    </source>
</evidence>
<feature type="region of interest" description="Disordered" evidence="1">
    <location>
        <begin position="1168"/>
        <end position="1309"/>
    </location>
</feature>
<dbReference type="InterPro" id="IPR043151">
    <property type="entry name" value="BAH_sf"/>
</dbReference>
<organism evidence="3 4">
    <name type="scientific">Sipha flava</name>
    <name type="common">yellow sugarcane aphid</name>
    <dbReference type="NCBI Taxonomy" id="143950"/>
    <lineage>
        <taxon>Eukaryota</taxon>
        <taxon>Metazoa</taxon>
        <taxon>Ecdysozoa</taxon>
        <taxon>Arthropoda</taxon>
        <taxon>Hexapoda</taxon>
        <taxon>Insecta</taxon>
        <taxon>Pterygota</taxon>
        <taxon>Neoptera</taxon>
        <taxon>Paraneoptera</taxon>
        <taxon>Hemiptera</taxon>
        <taxon>Sternorrhyncha</taxon>
        <taxon>Aphidomorpha</taxon>
        <taxon>Aphidoidea</taxon>
        <taxon>Aphididae</taxon>
        <taxon>Sipha</taxon>
    </lineage>
</organism>